<evidence type="ECO:0000313" key="1">
    <source>
        <dbReference type="EMBL" id="KZT12258.1"/>
    </source>
</evidence>
<reference evidence="1 2" key="1">
    <citation type="journal article" date="2016" name="Mol. Biol. Evol.">
        <title>Comparative Genomics of Early-Diverging Mushroom-Forming Fungi Provides Insights into the Origins of Lignocellulose Decay Capabilities.</title>
        <authorList>
            <person name="Nagy L.G."/>
            <person name="Riley R."/>
            <person name="Tritt A."/>
            <person name="Adam C."/>
            <person name="Daum C."/>
            <person name="Floudas D."/>
            <person name="Sun H."/>
            <person name="Yadav J.S."/>
            <person name="Pangilinan J."/>
            <person name="Larsson K.H."/>
            <person name="Matsuura K."/>
            <person name="Barry K."/>
            <person name="Labutti K."/>
            <person name="Kuo R."/>
            <person name="Ohm R.A."/>
            <person name="Bhattacharya S.S."/>
            <person name="Shirouzu T."/>
            <person name="Yoshinaga Y."/>
            <person name="Martin F.M."/>
            <person name="Grigoriev I.V."/>
            <person name="Hibbett D.S."/>
        </authorList>
    </citation>
    <scope>NUCLEOTIDE SEQUENCE [LARGE SCALE GENOMIC DNA]</scope>
    <source>
        <strain evidence="1 2">93-53</strain>
    </source>
</reference>
<evidence type="ECO:0000313" key="2">
    <source>
        <dbReference type="Proteomes" id="UP000076871"/>
    </source>
</evidence>
<gene>
    <name evidence="1" type="ORF">LAESUDRAFT_754745</name>
</gene>
<sequence length="170" mass="19088">MPTSIEKAISTVLQQGEPLAVANVLVAYLKILGYMAPDDKELSVPHEALVAFEHALDKEPALSLRRQASKCSVLCQRMYTAEITQLRKEYWRERLGFVAAARCTCPTCGNTVAYRKEEFEDTEEEVITPPTRIKASRRKVKARRLAKRLRDARNIAPIDPYGPSTSALVL</sequence>
<proteinExistence type="predicted"/>
<accession>A0A165HVT7</accession>
<keyword evidence="2" id="KW-1185">Reference proteome</keyword>
<dbReference type="RefSeq" id="XP_040769906.1">
    <property type="nucleotide sequence ID" value="XM_040911932.1"/>
</dbReference>
<organism evidence="1 2">
    <name type="scientific">Laetiporus sulphureus 93-53</name>
    <dbReference type="NCBI Taxonomy" id="1314785"/>
    <lineage>
        <taxon>Eukaryota</taxon>
        <taxon>Fungi</taxon>
        <taxon>Dikarya</taxon>
        <taxon>Basidiomycota</taxon>
        <taxon>Agaricomycotina</taxon>
        <taxon>Agaricomycetes</taxon>
        <taxon>Polyporales</taxon>
        <taxon>Laetiporus</taxon>
    </lineage>
</organism>
<dbReference type="AlphaFoldDB" id="A0A165HVT7"/>
<dbReference type="InParanoid" id="A0A165HVT7"/>
<protein>
    <submittedName>
        <fullName evidence="1">Uncharacterized protein</fullName>
    </submittedName>
</protein>
<dbReference type="EMBL" id="KV427606">
    <property type="protein sequence ID" value="KZT12258.1"/>
    <property type="molecule type" value="Genomic_DNA"/>
</dbReference>
<name>A0A165HVT7_9APHY</name>
<dbReference type="OrthoDB" id="2984821at2759"/>
<dbReference type="GeneID" id="63828960"/>
<dbReference type="Proteomes" id="UP000076871">
    <property type="component" value="Unassembled WGS sequence"/>
</dbReference>